<dbReference type="OrthoDB" id="9786134at2"/>
<dbReference type="AlphaFoldDB" id="A0A1C1YQN7"/>
<dbReference type="InterPro" id="IPR017927">
    <property type="entry name" value="FAD-bd_FR_type"/>
</dbReference>
<dbReference type="Gene3D" id="3.40.50.80">
    <property type="entry name" value="Nucleotide-binding domain of ferredoxin-NADP reductase (FNR) module"/>
    <property type="match status" value="1"/>
</dbReference>
<evidence type="ECO:0000313" key="2">
    <source>
        <dbReference type="EMBL" id="OCW55881.1"/>
    </source>
</evidence>
<dbReference type="InterPro" id="IPR039261">
    <property type="entry name" value="FNR_nucleotide-bd"/>
</dbReference>
<dbReference type="InterPro" id="IPR050415">
    <property type="entry name" value="MRET"/>
</dbReference>
<dbReference type="CDD" id="cd06196">
    <property type="entry name" value="FNR_like_1"/>
    <property type="match status" value="1"/>
</dbReference>
<reference evidence="2 3" key="1">
    <citation type="submission" date="2015-12" db="EMBL/GenBank/DDBJ databases">
        <authorList>
            <person name="Shamseldin A."/>
            <person name="Moawad H."/>
            <person name="Abd El-Rahim W.M."/>
            <person name="Sadowsky M.J."/>
        </authorList>
    </citation>
    <scope>NUCLEOTIDE SEQUENCE [LARGE SCALE GENOMIC DNA]</scope>
    <source>
        <strain evidence="2 3">JC234</strain>
    </source>
</reference>
<dbReference type="SUPFAM" id="SSF52343">
    <property type="entry name" value="Ferredoxin reductase-like, C-terminal NADP-linked domain"/>
    <property type="match status" value="1"/>
</dbReference>
<dbReference type="RefSeq" id="WP_066182827.1">
    <property type="nucleotide sequence ID" value="NZ_LQZT01000048.1"/>
</dbReference>
<name>A0A1C1YQN7_9HYPH</name>
<proteinExistence type="predicted"/>
<dbReference type="GO" id="GO:0016491">
    <property type="term" value="F:oxidoreductase activity"/>
    <property type="evidence" value="ECO:0007669"/>
    <property type="project" value="InterPro"/>
</dbReference>
<dbReference type="EMBL" id="LQZT01000048">
    <property type="protein sequence ID" value="OCW55881.1"/>
    <property type="molecule type" value="Genomic_DNA"/>
</dbReference>
<dbReference type="PROSITE" id="PS51384">
    <property type="entry name" value="FAD_FR"/>
    <property type="match status" value="1"/>
</dbReference>
<accession>A0A1C1YQN7</accession>
<organism evidence="2 3">
    <name type="scientific">Hoeflea olei</name>
    <dbReference type="NCBI Taxonomy" id="1480615"/>
    <lineage>
        <taxon>Bacteria</taxon>
        <taxon>Pseudomonadati</taxon>
        <taxon>Pseudomonadota</taxon>
        <taxon>Alphaproteobacteria</taxon>
        <taxon>Hyphomicrobiales</taxon>
        <taxon>Rhizobiaceae</taxon>
        <taxon>Hoeflea</taxon>
    </lineage>
</organism>
<dbReference type="PANTHER" id="PTHR47354">
    <property type="entry name" value="NADH OXIDOREDUCTASE HCR"/>
    <property type="match status" value="1"/>
</dbReference>
<protein>
    <submittedName>
        <fullName evidence="2">Flavodoxin reductase</fullName>
    </submittedName>
</protein>
<comment type="caution">
    <text evidence="2">The sequence shown here is derived from an EMBL/GenBank/DDBJ whole genome shotgun (WGS) entry which is preliminary data.</text>
</comment>
<keyword evidence="3" id="KW-1185">Reference proteome</keyword>
<evidence type="ECO:0000313" key="3">
    <source>
        <dbReference type="Proteomes" id="UP000094795"/>
    </source>
</evidence>
<gene>
    <name evidence="2" type="ORF">AWJ14_11625</name>
</gene>
<dbReference type="InterPro" id="IPR017938">
    <property type="entry name" value="Riboflavin_synthase-like_b-brl"/>
</dbReference>
<feature type="domain" description="FAD-binding FR-type" evidence="1">
    <location>
        <begin position="1"/>
        <end position="101"/>
    </location>
</feature>
<dbReference type="PANTHER" id="PTHR47354:SF5">
    <property type="entry name" value="PROTEIN RFBI"/>
    <property type="match status" value="1"/>
</dbReference>
<dbReference type="Proteomes" id="UP000094795">
    <property type="component" value="Unassembled WGS sequence"/>
</dbReference>
<dbReference type="STRING" id="1480615.AWJ14_11625"/>
<dbReference type="SUPFAM" id="SSF63380">
    <property type="entry name" value="Riboflavin synthase domain-like"/>
    <property type="match status" value="1"/>
</dbReference>
<dbReference type="Gene3D" id="2.40.30.10">
    <property type="entry name" value="Translation factors"/>
    <property type="match status" value="1"/>
</dbReference>
<evidence type="ECO:0000259" key="1">
    <source>
        <dbReference type="PROSITE" id="PS51384"/>
    </source>
</evidence>
<dbReference type="PRINTS" id="PR00409">
    <property type="entry name" value="PHDIOXRDTASE"/>
</dbReference>
<sequence length="221" mass="24457">MAHTLAITKILDVTHNVRQFTFEKPEGFAFTPGQAAEVGIDRDGWRDAGHPFTFTALPDWDDLQFTIKIYPEHNGLTEQIGTLKVGDSFIVGDPWGTIEYKGRGTFIAGGAGVTPFIAILRMLRDRGELSGHRLIFANKREADIILRDEFDAMPGLDVVYVLSGENKGGFEHGRIDKPMLERLIGSTDQHFYVCGPDGMVESINDALKDMGADPEGLVFEE</sequence>
<dbReference type="Pfam" id="PF00175">
    <property type="entry name" value="NAD_binding_1"/>
    <property type="match status" value="1"/>
</dbReference>
<dbReference type="InterPro" id="IPR001433">
    <property type="entry name" value="OxRdtase_FAD/NAD-bd"/>
</dbReference>